<evidence type="ECO:0000256" key="1">
    <source>
        <dbReference type="SAM" id="MobiDB-lite"/>
    </source>
</evidence>
<dbReference type="EMBL" id="JAINUF010000003">
    <property type="protein sequence ID" value="KAJ8369541.1"/>
    <property type="molecule type" value="Genomic_DNA"/>
</dbReference>
<evidence type="ECO:0000313" key="2">
    <source>
        <dbReference type="EMBL" id="KAJ8369541.1"/>
    </source>
</evidence>
<dbReference type="AlphaFoldDB" id="A0A9Q1J6W8"/>
<name>A0A9Q1J6W8_SYNKA</name>
<protein>
    <submittedName>
        <fullName evidence="2">Uncharacterized protein</fullName>
    </submittedName>
</protein>
<reference evidence="2" key="1">
    <citation type="journal article" date="2023" name="Science">
        <title>Genome structures resolve the early diversification of teleost fishes.</title>
        <authorList>
            <person name="Parey E."/>
            <person name="Louis A."/>
            <person name="Montfort J."/>
            <person name="Bouchez O."/>
            <person name="Roques C."/>
            <person name="Iampietro C."/>
            <person name="Lluch J."/>
            <person name="Castinel A."/>
            <person name="Donnadieu C."/>
            <person name="Desvignes T."/>
            <person name="Floi Bucao C."/>
            <person name="Jouanno E."/>
            <person name="Wen M."/>
            <person name="Mejri S."/>
            <person name="Dirks R."/>
            <person name="Jansen H."/>
            <person name="Henkel C."/>
            <person name="Chen W.J."/>
            <person name="Zahm M."/>
            <person name="Cabau C."/>
            <person name="Klopp C."/>
            <person name="Thompson A.W."/>
            <person name="Robinson-Rechavi M."/>
            <person name="Braasch I."/>
            <person name="Lecointre G."/>
            <person name="Bobe J."/>
            <person name="Postlethwait J.H."/>
            <person name="Berthelot C."/>
            <person name="Roest Crollius H."/>
            <person name="Guiguen Y."/>
        </authorList>
    </citation>
    <scope>NUCLEOTIDE SEQUENCE</scope>
    <source>
        <strain evidence="2">WJC10195</strain>
    </source>
</reference>
<evidence type="ECO:0000313" key="3">
    <source>
        <dbReference type="Proteomes" id="UP001152622"/>
    </source>
</evidence>
<feature type="region of interest" description="Disordered" evidence="1">
    <location>
        <begin position="18"/>
        <end position="49"/>
    </location>
</feature>
<dbReference type="Proteomes" id="UP001152622">
    <property type="component" value="Chromosome 3"/>
</dbReference>
<feature type="compositionally biased region" description="Basic and acidic residues" evidence="1">
    <location>
        <begin position="25"/>
        <end position="35"/>
    </location>
</feature>
<comment type="caution">
    <text evidence="2">The sequence shown here is derived from an EMBL/GenBank/DDBJ whole genome shotgun (WGS) entry which is preliminary data.</text>
</comment>
<organism evidence="2 3">
    <name type="scientific">Synaphobranchus kaupii</name>
    <name type="common">Kaup's arrowtooth eel</name>
    <dbReference type="NCBI Taxonomy" id="118154"/>
    <lineage>
        <taxon>Eukaryota</taxon>
        <taxon>Metazoa</taxon>
        <taxon>Chordata</taxon>
        <taxon>Craniata</taxon>
        <taxon>Vertebrata</taxon>
        <taxon>Euteleostomi</taxon>
        <taxon>Actinopterygii</taxon>
        <taxon>Neopterygii</taxon>
        <taxon>Teleostei</taxon>
        <taxon>Anguilliformes</taxon>
        <taxon>Synaphobranchidae</taxon>
        <taxon>Synaphobranchus</taxon>
    </lineage>
</organism>
<accession>A0A9Q1J6W8</accession>
<gene>
    <name evidence="2" type="ORF">SKAU_G00095690</name>
</gene>
<proteinExistence type="predicted"/>
<sequence length="123" mass="13618">MRDCGTLEVVSDEKVTCVGPAAEDSVEKQDMDQKPSQKPGKTSGHYGQLVGGAARTPIRTCLSTPHTHRVDFQMDSRSDRPPHSQVFLISERIRSYSHGCYHITSRPPSGVALVLEQRFLLVL</sequence>
<keyword evidence="3" id="KW-1185">Reference proteome</keyword>